<dbReference type="EMBL" id="AE017342">
    <property type="protein sequence ID" value="AAW41862.2"/>
    <property type="molecule type" value="Genomic_DNA"/>
</dbReference>
<feature type="region of interest" description="Disordered" evidence="1">
    <location>
        <begin position="394"/>
        <end position="459"/>
    </location>
</feature>
<feature type="region of interest" description="Disordered" evidence="1">
    <location>
        <begin position="534"/>
        <end position="603"/>
    </location>
</feature>
<dbReference type="Proteomes" id="UP000002149">
    <property type="component" value="Chromosome 2"/>
</dbReference>
<dbReference type="InParanoid" id="Q5KM98"/>
<feature type="compositionally biased region" description="Basic and acidic residues" evidence="1">
    <location>
        <begin position="727"/>
        <end position="738"/>
    </location>
</feature>
<feature type="region of interest" description="Disordered" evidence="1">
    <location>
        <begin position="103"/>
        <end position="222"/>
    </location>
</feature>
<feature type="region of interest" description="Disordered" evidence="1">
    <location>
        <begin position="865"/>
        <end position="928"/>
    </location>
</feature>
<dbReference type="VEuPathDB" id="FungiDB:CNB02440"/>
<feature type="compositionally biased region" description="Basic and acidic residues" evidence="1">
    <location>
        <begin position="305"/>
        <end position="319"/>
    </location>
</feature>
<feature type="compositionally biased region" description="Polar residues" evidence="1">
    <location>
        <begin position="760"/>
        <end position="802"/>
    </location>
</feature>
<dbReference type="KEGG" id="cne:CNB02440"/>
<evidence type="ECO:0000256" key="1">
    <source>
        <dbReference type="SAM" id="MobiDB-lite"/>
    </source>
</evidence>
<feature type="compositionally biased region" description="Basic and acidic residues" evidence="1">
    <location>
        <begin position="157"/>
        <end position="189"/>
    </location>
</feature>
<sequence length="1023" mass="111387">MDILHKFSNIRGRSHTTSADDVPPRPTADEWYIPYTGRISPPSQVQTNETEAKSHRAPHKSASHGNLLSVMCGGGLGDVATLKPHGKGNRRGQEDFVNAAAGGRKYHSRHQRGASTSALSPSSHLNKSHHASLSPSYTSVPTGLAEPNILFSPLNRQLRESTKGTRDDTPRYARGSFLDHQDMDREKRQRTVSAPHRPKHQQHDLYTTKEEPRQWEPSSSSELFIFPRPNLLAQPLQDRHGRRSSIGSLTTMTTSDDTEKVLENGKARMREREEWAGYVERRGRAISLGCRAEPPPDALPVGNTKARERERRRSRERGKSNSMSSLNLGIIQGRKRSTSLGNRWTRHSGGSSVSEKDIRKNDRNRGLLEPVASEKPSEIPERFTFAKSASTIKRDGFPAKRPDASNSVSRHRSESPVPQGLYTPGHTRSHPNLLNSFASSKPSCNQPPAPHSGPSLHFKQPSVADRGLVVVVGRGTPTQRATKMERTNNILPPLDLSKPLPNLPPEADLLVIPNDLPVSPCPDSIGVAISPDTGGFEAPQAPVERVDTPSPATANADEGLALPPLSPVVDTSRIAPESSVRYSQDSRHSIEEKRLSNGSTGSSKARAFLAKQHQRARLKQAFQSPLQSPLGYRRQEYNISPVKPLAVSTSTNISNVNTTATSAAFEAANNSSAVLPVPSLRSVNGGYTNARKGETAASVGVMDEQEKSGPTAFGGANDEMACTKAEMKGRKKEFDPKLGDTPSTAADEDFQGLFFRTPIDSQTTSSLPSHDTSSLPAIPYTRQTSSPGEVKQSQTVVYQTEQELSEGKFRPVSEGSDDGTYLEIGTPEMPLNDQTLAADDVISSGPKKLLAPITIGEPLDIQPRKLNAKKNGGSEEAANSFETFSAQNTPSTPPRVSVSTDSISAPVSPSLPESGTIPAQNPSILPSPVTFSVSHQRYLVNPAYPSYSLNFPSPQQKGRSPSWTRRRDSRGDIPLSPTINGYRDSMAISFVDKFPSPPQRYQQEGEAEEKIYSPVRATHEIDP</sequence>
<feature type="compositionally biased region" description="Polar residues" evidence="1">
    <location>
        <begin position="338"/>
        <end position="353"/>
    </location>
</feature>
<feature type="compositionally biased region" description="Basic and acidic residues" evidence="1">
    <location>
        <begin position="354"/>
        <end position="366"/>
    </location>
</feature>
<feature type="region of interest" description="Disordered" evidence="1">
    <location>
        <begin position="994"/>
        <end position="1023"/>
    </location>
</feature>
<dbReference type="HOGENOM" id="CLU_011908_0_0_1"/>
<dbReference type="AlphaFoldDB" id="Q5KM98"/>
<feature type="region of interest" description="Disordered" evidence="1">
    <location>
        <begin position="727"/>
        <end position="746"/>
    </location>
</feature>
<dbReference type="RefSeq" id="XP_024512267.1">
    <property type="nucleotide sequence ID" value="XM_024656516.1"/>
</dbReference>
<feature type="region of interest" description="Disordered" evidence="1">
    <location>
        <begin position="945"/>
        <end position="980"/>
    </location>
</feature>
<proteinExistence type="predicted"/>
<feature type="compositionally biased region" description="Polar residues" evidence="1">
    <location>
        <begin position="880"/>
        <end position="890"/>
    </location>
</feature>
<dbReference type="PaxDb" id="214684-Q5KM98"/>
<feature type="compositionally biased region" description="Basic and acidic residues" evidence="1">
    <location>
        <begin position="201"/>
        <end position="214"/>
    </location>
</feature>
<accession>Q5KM98</accession>
<protein>
    <submittedName>
        <fullName evidence="2">Uncharacterized protein</fullName>
    </submittedName>
</protein>
<feature type="region of interest" description="Disordered" evidence="1">
    <location>
        <begin position="289"/>
        <end position="378"/>
    </location>
</feature>
<feature type="compositionally biased region" description="Polar residues" evidence="1">
    <location>
        <begin position="897"/>
        <end position="928"/>
    </location>
</feature>
<feature type="compositionally biased region" description="Basic and acidic residues" evidence="1">
    <location>
        <begin position="584"/>
        <end position="595"/>
    </location>
</feature>
<keyword evidence="3" id="KW-1185">Reference proteome</keyword>
<feature type="region of interest" description="Disordered" evidence="1">
    <location>
        <begin position="696"/>
        <end position="717"/>
    </location>
</feature>
<feature type="region of interest" description="Disordered" evidence="1">
    <location>
        <begin position="760"/>
        <end position="831"/>
    </location>
</feature>
<feature type="compositionally biased region" description="Polar residues" evidence="1">
    <location>
        <begin position="947"/>
        <end position="963"/>
    </location>
</feature>
<dbReference type="OrthoDB" id="2563793at2759"/>
<organism evidence="2 3">
    <name type="scientific">Cryptococcus deneoformans (strain JEC21 / ATCC MYA-565)</name>
    <name type="common">Cryptococcus neoformans var. neoformans serotype D</name>
    <dbReference type="NCBI Taxonomy" id="214684"/>
    <lineage>
        <taxon>Eukaryota</taxon>
        <taxon>Fungi</taxon>
        <taxon>Dikarya</taxon>
        <taxon>Basidiomycota</taxon>
        <taxon>Agaricomycotina</taxon>
        <taxon>Tremellomycetes</taxon>
        <taxon>Tremellales</taxon>
        <taxon>Cryptococcaceae</taxon>
        <taxon>Cryptococcus</taxon>
        <taxon>Cryptococcus neoformans species complex</taxon>
    </lineage>
</organism>
<evidence type="ECO:0000313" key="2">
    <source>
        <dbReference type="EMBL" id="AAW41862.2"/>
    </source>
</evidence>
<feature type="compositionally biased region" description="Basic and acidic residues" evidence="1">
    <location>
        <begin position="394"/>
        <end position="403"/>
    </location>
</feature>
<feature type="region of interest" description="Disordered" evidence="1">
    <location>
        <begin position="35"/>
        <end position="64"/>
    </location>
</feature>
<feature type="compositionally biased region" description="Polar residues" evidence="1">
    <location>
        <begin position="430"/>
        <end position="444"/>
    </location>
</feature>
<gene>
    <name evidence="2" type="ordered locus">CNB02440</name>
</gene>
<name>Q5KM98_CRYD1</name>
<dbReference type="GeneID" id="3255673"/>
<feature type="compositionally biased region" description="Polar residues" evidence="1">
    <location>
        <begin position="113"/>
        <end position="141"/>
    </location>
</feature>
<evidence type="ECO:0000313" key="3">
    <source>
        <dbReference type="Proteomes" id="UP000002149"/>
    </source>
</evidence>
<reference evidence="2 3" key="1">
    <citation type="journal article" date="2005" name="Science">
        <title>The genome of the basidiomycetous yeast and human pathogen Cryptococcus neoformans.</title>
        <authorList>
            <person name="Loftus B.J."/>
            <person name="Fung E."/>
            <person name="Roncaglia P."/>
            <person name="Rowley D."/>
            <person name="Amedeo P."/>
            <person name="Bruno D."/>
            <person name="Vamathevan J."/>
            <person name="Miranda M."/>
            <person name="Anderson I.J."/>
            <person name="Fraser J.A."/>
            <person name="Allen J.E."/>
            <person name="Bosdet I.E."/>
            <person name="Brent M.R."/>
            <person name="Chiu R."/>
            <person name="Doering T.L."/>
            <person name="Donlin M.J."/>
            <person name="D'Souza C.A."/>
            <person name="Fox D.S."/>
            <person name="Grinberg V."/>
            <person name="Fu J."/>
            <person name="Fukushima M."/>
            <person name="Haas B.J."/>
            <person name="Huang J.C."/>
            <person name="Janbon G."/>
            <person name="Jones S.J."/>
            <person name="Koo H.L."/>
            <person name="Krzywinski M.I."/>
            <person name="Kwon-Chung J.K."/>
            <person name="Lengeler K.B."/>
            <person name="Maiti R."/>
            <person name="Marra M.A."/>
            <person name="Marra R.E."/>
            <person name="Mathewson C.A."/>
            <person name="Mitchell T.G."/>
            <person name="Pertea M."/>
            <person name="Riggs F.R."/>
            <person name="Salzberg S.L."/>
            <person name="Schein J.E."/>
            <person name="Shvartsbeyn A."/>
            <person name="Shin H."/>
            <person name="Shumway M."/>
            <person name="Specht C.A."/>
            <person name="Suh B.B."/>
            <person name="Tenney A."/>
            <person name="Utterback T.R."/>
            <person name="Wickes B.L."/>
            <person name="Wortman J.R."/>
            <person name="Wye N.H."/>
            <person name="Kronstad J.W."/>
            <person name="Lodge J.K."/>
            <person name="Heitman J."/>
            <person name="Davis R.W."/>
            <person name="Fraser C.M."/>
            <person name="Hyman R.W."/>
        </authorList>
    </citation>
    <scope>NUCLEOTIDE SEQUENCE [LARGE SCALE GENOMIC DNA]</scope>
    <source>
        <strain evidence="3">JEC21 / ATCC MYA-565</strain>
    </source>
</reference>